<evidence type="ECO:0000256" key="3">
    <source>
        <dbReference type="ARBA" id="ARBA00022884"/>
    </source>
</evidence>
<accession>A0A132NTH4</accession>
<dbReference type="Pfam" id="PF01479">
    <property type="entry name" value="S4"/>
    <property type="match status" value="1"/>
</dbReference>
<dbReference type="SMART" id="SM01390">
    <property type="entry name" value="Ribosomal_S4"/>
    <property type="match status" value="1"/>
</dbReference>
<dbReference type="VEuPathDB" id="GiardiaDB:QR46_2654"/>
<evidence type="ECO:0000313" key="10">
    <source>
        <dbReference type="EMBL" id="KWX13370.1"/>
    </source>
</evidence>
<dbReference type="SMART" id="SM00363">
    <property type="entry name" value="S4"/>
    <property type="match status" value="1"/>
</dbReference>
<dbReference type="PROSITE" id="PS50889">
    <property type="entry name" value="S4"/>
    <property type="match status" value="1"/>
</dbReference>
<comment type="caution">
    <text evidence="10">The sequence shown here is derived from an EMBL/GenBank/DDBJ whole genome shotgun (WGS) entry which is preliminary data.</text>
</comment>
<dbReference type="OrthoDB" id="1697570at2759"/>
<protein>
    <submittedName>
        <fullName evidence="10">SSU ribosomal protein S4P/S9</fullName>
    </submittedName>
</protein>
<evidence type="ECO:0000256" key="4">
    <source>
        <dbReference type="ARBA" id="ARBA00022980"/>
    </source>
</evidence>
<keyword evidence="5" id="KW-0687">Ribonucleoprotein</keyword>
<dbReference type="NCBIfam" id="TIGR01018">
    <property type="entry name" value="uS4_arch"/>
    <property type="match status" value="1"/>
</dbReference>
<feature type="domain" description="RNA-binding S4" evidence="8">
    <location>
        <begin position="109"/>
        <end position="171"/>
    </location>
</feature>
<feature type="domain" description="Small ribosomal subunit protein uS4 N-terminal" evidence="9">
    <location>
        <begin position="8"/>
        <end position="108"/>
    </location>
</feature>
<organism evidence="10 11">
    <name type="scientific">Giardia duodenalis assemblage B</name>
    <dbReference type="NCBI Taxonomy" id="1394984"/>
    <lineage>
        <taxon>Eukaryota</taxon>
        <taxon>Metamonada</taxon>
        <taxon>Diplomonadida</taxon>
        <taxon>Hexamitidae</taxon>
        <taxon>Giardiinae</taxon>
        <taxon>Giardia</taxon>
    </lineage>
</organism>
<feature type="region of interest" description="Disordered" evidence="7">
    <location>
        <begin position="1"/>
        <end position="20"/>
    </location>
</feature>
<dbReference type="Proteomes" id="UP000070089">
    <property type="component" value="Unassembled WGS sequence"/>
</dbReference>
<dbReference type="EMBL" id="JXTI01000072">
    <property type="protein sequence ID" value="KWX13370.1"/>
    <property type="molecule type" value="Genomic_DNA"/>
</dbReference>
<evidence type="ECO:0000256" key="1">
    <source>
        <dbReference type="ARBA" id="ARBA00007465"/>
    </source>
</evidence>
<evidence type="ECO:0000256" key="2">
    <source>
        <dbReference type="ARBA" id="ARBA00022730"/>
    </source>
</evidence>
<dbReference type="SUPFAM" id="SSF55174">
    <property type="entry name" value="Alpha-L RNA-binding motif"/>
    <property type="match status" value="1"/>
</dbReference>
<evidence type="ECO:0000256" key="7">
    <source>
        <dbReference type="SAM" id="MobiDB-lite"/>
    </source>
</evidence>
<dbReference type="PANTHER" id="PTHR11831:SF5">
    <property type="entry name" value="40S RIBOSOMAL PROTEIN S9"/>
    <property type="match status" value="1"/>
</dbReference>
<dbReference type="AlphaFoldDB" id="A0A132NTH4"/>
<evidence type="ECO:0000256" key="6">
    <source>
        <dbReference type="PROSITE-ProRule" id="PRU00182"/>
    </source>
</evidence>
<evidence type="ECO:0000256" key="5">
    <source>
        <dbReference type="ARBA" id="ARBA00023274"/>
    </source>
</evidence>
<dbReference type="NCBIfam" id="NF003139">
    <property type="entry name" value="PRK04051.1"/>
    <property type="match status" value="1"/>
</dbReference>
<evidence type="ECO:0000313" key="11">
    <source>
        <dbReference type="Proteomes" id="UP000070089"/>
    </source>
</evidence>
<dbReference type="InterPro" id="IPR005710">
    <property type="entry name" value="Ribosomal_uS4_euk/arc"/>
</dbReference>
<dbReference type="GO" id="GO:0042274">
    <property type="term" value="P:ribosomal small subunit biogenesis"/>
    <property type="evidence" value="ECO:0007669"/>
    <property type="project" value="TreeGrafter"/>
</dbReference>
<comment type="similarity">
    <text evidence="1">Belongs to the universal ribosomal protein uS4 family.</text>
</comment>
<dbReference type="PANTHER" id="PTHR11831">
    <property type="entry name" value="30S 40S RIBOSOMAL PROTEIN"/>
    <property type="match status" value="1"/>
</dbReference>
<feature type="region of interest" description="Disordered" evidence="7">
    <location>
        <begin position="163"/>
        <end position="190"/>
    </location>
</feature>
<evidence type="ECO:0000259" key="9">
    <source>
        <dbReference type="SMART" id="SM01390"/>
    </source>
</evidence>
<dbReference type="GO" id="GO:0003735">
    <property type="term" value="F:structural constituent of ribosome"/>
    <property type="evidence" value="ECO:0007669"/>
    <property type="project" value="InterPro"/>
</dbReference>
<feature type="compositionally biased region" description="Basic residues" evidence="7">
    <location>
        <begin position="1"/>
        <end position="10"/>
    </location>
</feature>
<dbReference type="InterPro" id="IPR022801">
    <property type="entry name" value="Ribosomal_uS4"/>
</dbReference>
<dbReference type="CDD" id="cd00165">
    <property type="entry name" value="S4"/>
    <property type="match status" value="1"/>
</dbReference>
<keyword evidence="3 6" id="KW-0694">RNA-binding</keyword>
<dbReference type="GO" id="GO:0019843">
    <property type="term" value="F:rRNA binding"/>
    <property type="evidence" value="ECO:0007669"/>
    <property type="project" value="UniProtKB-KW"/>
</dbReference>
<dbReference type="InterPro" id="IPR002942">
    <property type="entry name" value="S4_RNA-bd"/>
</dbReference>
<gene>
    <name evidence="10" type="ORF">QR46_2654</name>
</gene>
<keyword evidence="4 10" id="KW-0689">Ribosomal protein</keyword>
<evidence type="ECO:0000259" key="8">
    <source>
        <dbReference type="SMART" id="SM00363"/>
    </source>
</evidence>
<dbReference type="GO" id="GO:0022627">
    <property type="term" value="C:cytosolic small ribosomal subunit"/>
    <property type="evidence" value="ECO:0007669"/>
    <property type="project" value="TreeGrafter"/>
</dbReference>
<dbReference type="Gene3D" id="3.10.290.10">
    <property type="entry name" value="RNA-binding S4 domain"/>
    <property type="match status" value="1"/>
</dbReference>
<proteinExistence type="inferred from homology"/>
<dbReference type="GO" id="GO:0006412">
    <property type="term" value="P:translation"/>
    <property type="evidence" value="ECO:0007669"/>
    <property type="project" value="InterPro"/>
</dbReference>
<dbReference type="InterPro" id="IPR036986">
    <property type="entry name" value="S4_RNA-bd_sf"/>
</dbReference>
<dbReference type="Pfam" id="PF00163">
    <property type="entry name" value="Ribosomal_S4"/>
    <property type="match status" value="1"/>
</dbReference>
<name>A0A132NTH4_GIAIN</name>
<reference evidence="10 11" key="1">
    <citation type="journal article" date="2015" name="Mol. Biochem. Parasitol.">
        <title>Identification of polymorphic genes for use in assemblage B genotyping assays through comparative genomics of multiple assemblage B Giardia duodenalis isolates.</title>
        <authorList>
            <person name="Wielinga C."/>
            <person name="Thompson R.C."/>
            <person name="Monis P."/>
            <person name="Ryan U."/>
        </authorList>
    </citation>
    <scope>NUCLEOTIDE SEQUENCE [LARGE SCALE GENOMIC DNA]</scope>
    <source>
        <strain evidence="10 11">BAH15c1</strain>
    </source>
</reference>
<sequence length="190" mass="21604">MPRISRHRNSSKTYTTPKKPFTKPRLDAELKLCGEYGLKCKREIYRARYMLAKIRRTARDLLTLDENDIKRRFEGAALLRRLHMLGILDEEKDQLDYVLGLRIEDIFKRRLQSVVVESKLAKSVHHARNIIKARHISVGGRIVNIPSYMVRISNTGRVAIADTSSLGPNGKPGRTKRAAARKQGGAGDDE</sequence>
<dbReference type="InterPro" id="IPR001912">
    <property type="entry name" value="Ribosomal_uS4_N"/>
</dbReference>
<keyword evidence="2" id="KW-0699">rRNA-binding</keyword>